<name>A0AAV4X8P1_CAEEX</name>
<reference evidence="1 2" key="1">
    <citation type="submission" date="2021-06" db="EMBL/GenBank/DDBJ databases">
        <title>Caerostris extrusa draft genome.</title>
        <authorList>
            <person name="Kono N."/>
            <person name="Arakawa K."/>
        </authorList>
    </citation>
    <scope>NUCLEOTIDE SEQUENCE [LARGE SCALE GENOMIC DNA]</scope>
</reference>
<dbReference type="EMBL" id="BPLR01017312">
    <property type="protein sequence ID" value="GIY90345.1"/>
    <property type="molecule type" value="Genomic_DNA"/>
</dbReference>
<proteinExistence type="predicted"/>
<gene>
    <name evidence="1" type="ORF">CEXT_70231</name>
</gene>
<protein>
    <submittedName>
        <fullName evidence="1">Uncharacterized protein</fullName>
    </submittedName>
</protein>
<dbReference type="AlphaFoldDB" id="A0AAV4X8P1"/>
<sequence>MDEHGIRKRVPGLKVPDEKRQSKFSDFRLTLLLCWMTHFLLLRDGLLRTSENEDKKDGRIIPCEFICLLSVSSASVRTDGMDEHGIRKRVSGLKVPEKRQSTFSRFDRLDSLTALDDSTFFF</sequence>
<evidence type="ECO:0000313" key="2">
    <source>
        <dbReference type="Proteomes" id="UP001054945"/>
    </source>
</evidence>
<accession>A0AAV4X8P1</accession>
<comment type="caution">
    <text evidence="1">The sequence shown here is derived from an EMBL/GenBank/DDBJ whole genome shotgun (WGS) entry which is preliminary data.</text>
</comment>
<keyword evidence="2" id="KW-1185">Reference proteome</keyword>
<evidence type="ECO:0000313" key="1">
    <source>
        <dbReference type="EMBL" id="GIY90345.1"/>
    </source>
</evidence>
<dbReference type="Proteomes" id="UP001054945">
    <property type="component" value="Unassembled WGS sequence"/>
</dbReference>
<organism evidence="1 2">
    <name type="scientific">Caerostris extrusa</name>
    <name type="common">Bark spider</name>
    <name type="synonym">Caerostris bankana</name>
    <dbReference type="NCBI Taxonomy" id="172846"/>
    <lineage>
        <taxon>Eukaryota</taxon>
        <taxon>Metazoa</taxon>
        <taxon>Ecdysozoa</taxon>
        <taxon>Arthropoda</taxon>
        <taxon>Chelicerata</taxon>
        <taxon>Arachnida</taxon>
        <taxon>Araneae</taxon>
        <taxon>Araneomorphae</taxon>
        <taxon>Entelegynae</taxon>
        <taxon>Araneoidea</taxon>
        <taxon>Araneidae</taxon>
        <taxon>Caerostris</taxon>
    </lineage>
</organism>